<dbReference type="EMBL" id="QLTR01000001">
    <property type="protein sequence ID" value="RAS69583.1"/>
    <property type="molecule type" value="Genomic_DNA"/>
</dbReference>
<comment type="caution">
    <text evidence="1">The sequence shown here is derived from an EMBL/GenBank/DDBJ whole genome shotgun (WGS) entry which is preliminary data.</text>
</comment>
<gene>
    <name evidence="1" type="ORF">DET48_101158</name>
</gene>
<reference evidence="1 2" key="1">
    <citation type="submission" date="2018-06" db="EMBL/GenBank/DDBJ databases">
        <title>Freshwater and sediment microbial communities from various areas in North America, analyzing microbe dynamics in response to fracking.</title>
        <authorList>
            <person name="Lamendella R."/>
        </authorList>
    </citation>
    <scope>NUCLEOTIDE SEQUENCE [LARGE SCALE GENOMIC DNA]</scope>
    <source>
        <strain evidence="1 2">99A</strain>
    </source>
</reference>
<dbReference type="Proteomes" id="UP000248729">
    <property type="component" value="Unassembled WGS sequence"/>
</dbReference>
<evidence type="ECO:0000313" key="1">
    <source>
        <dbReference type="EMBL" id="RAS69583.1"/>
    </source>
</evidence>
<sequence length="35" mass="3997">MSTIFKTGITYAVNIKNGLQKKGYLMTKFRYAIPV</sequence>
<proteinExistence type="predicted"/>
<dbReference type="AlphaFoldDB" id="A0A329EF37"/>
<accession>A0A329EF37</accession>
<evidence type="ECO:0000313" key="2">
    <source>
        <dbReference type="Proteomes" id="UP000248729"/>
    </source>
</evidence>
<name>A0A329EF37_VIBDI</name>
<protein>
    <submittedName>
        <fullName evidence="1">Uncharacterized protein</fullName>
    </submittedName>
</protein>
<organism evidence="1 2">
    <name type="scientific">Vibrio diazotrophicus</name>
    <dbReference type="NCBI Taxonomy" id="685"/>
    <lineage>
        <taxon>Bacteria</taxon>
        <taxon>Pseudomonadati</taxon>
        <taxon>Pseudomonadota</taxon>
        <taxon>Gammaproteobacteria</taxon>
        <taxon>Vibrionales</taxon>
        <taxon>Vibrionaceae</taxon>
        <taxon>Vibrio</taxon>
    </lineage>
</organism>